<dbReference type="GO" id="GO:0000978">
    <property type="term" value="F:RNA polymerase II cis-regulatory region sequence-specific DNA binding"/>
    <property type="evidence" value="ECO:0007669"/>
    <property type="project" value="TreeGrafter"/>
</dbReference>
<evidence type="ECO:0000259" key="15">
    <source>
        <dbReference type="PROSITE" id="PS51915"/>
    </source>
</evidence>
<dbReference type="SMART" id="SM00355">
    <property type="entry name" value="ZnF_C2H2"/>
    <property type="match status" value="8"/>
</dbReference>
<evidence type="ECO:0000256" key="4">
    <source>
        <dbReference type="ARBA" id="ARBA00022737"/>
    </source>
</evidence>
<evidence type="ECO:0000313" key="16">
    <source>
        <dbReference type="EMBL" id="CAG9810092.1"/>
    </source>
</evidence>
<dbReference type="PROSITE" id="PS51915">
    <property type="entry name" value="ZAD"/>
    <property type="match status" value="1"/>
</dbReference>
<dbReference type="GO" id="GO:0005634">
    <property type="term" value="C:nucleus"/>
    <property type="evidence" value="ECO:0007669"/>
    <property type="project" value="UniProtKB-SubCell"/>
</dbReference>
<feature type="domain" description="C2H2-type" evidence="14">
    <location>
        <begin position="324"/>
        <end position="352"/>
    </location>
</feature>
<comment type="subcellular location">
    <subcellularLocation>
        <location evidence="1">Nucleus</location>
    </subcellularLocation>
</comment>
<dbReference type="SMART" id="SM00868">
    <property type="entry name" value="zf-AD"/>
    <property type="match status" value="1"/>
</dbReference>
<evidence type="ECO:0000256" key="3">
    <source>
        <dbReference type="ARBA" id="ARBA00022723"/>
    </source>
</evidence>
<reference evidence="16" key="1">
    <citation type="submission" date="2022-01" db="EMBL/GenBank/DDBJ databases">
        <authorList>
            <person name="King R."/>
        </authorList>
    </citation>
    <scope>NUCLEOTIDE SEQUENCE</scope>
</reference>
<keyword evidence="3 13" id="KW-0479">Metal-binding</keyword>
<comment type="similarity">
    <text evidence="11">Belongs to the snail C2H2-type zinc-finger protein family.</text>
</comment>
<dbReference type="Proteomes" id="UP001153620">
    <property type="component" value="Chromosome 4"/>
</dbReference>
<evidence type="ECO:0000256" key="11">
    <source>
        <dbReference type="ARBA" id="ARBA00037948"/>
    </source>
</evidence>
<feature type="binding site" evidence="13">
    <location>
        <position position="21"/>
    </location>
    <ligand>
        <name>Zn(2+)</name>
        <dbReference type="ChEBI" id="CHEBI:29105"/>
    </ligand>
</feature>
<feature type="binding site" evidence="13">
    <location>
        <position position="61"/>
    </location>
    <ligand>
        <name>Zn(2+)</name>
        <dbReference type="ChEBI" id="CHEBI:29105"/>
    </ligand>
</feature>
<comment type="similarity">
    <text evidence="2">Belongs to the krueppel C2H2-type zinc-finger protein family.</text>
</comment>
<evidence type="ECO:0000256" key="1">
    <source>
        <dbReference type="ARBA" id="ARBA00004123"/>
    </source>
</evidence>
<keyword evidence="17" id="KW-1185">Reference proteome</keyword>
<keyword evidence="6 13" id="KW-0862">Zinc</keyword>
<feature type="domain" description="ZAD" evidence="15">
    <location>
        <begin position="16"/>
        <end position="88"/>
    </location>
</feature>
<evidence type="ECO:0000313" key="17">
    <source>
        <dbReference type="Proteomes" id="UP001153620"/>
    </source>
</evidence>
<dbReference type="InterPro" id="IPR036236">
    <property type="entry name" value="Znf_C2H2_sf"/>
</dbReference>
<evidence type="ECO:0000256" key="9">
    <source>
        <dbReference type="ARBA" id="ARBA00023163"/>
    </source>
</evidence>
<dbReference type="PANTHER" id="PTHR24388:SF96">
    <property type="entry name" value="GENE, 32687-RELATED"/>
    <property type="match status" value="1"/>
</dbReference>
<evidence type="ECO:0000256" key="7">
    <source>
        <dbReference type="ARBA" id="ARBA00023015"/>
    </source>
</evidence>
<proteinExistence type="inferred from homology"/>
<feature type="domain" description="C2H2-type" evidence="14">
    <location>
        <begin position="238"/>
        <end position="267"/>
    </location>
</feature>
<feature type="domain" description="C2H2-type" evidence="14">
    <location>
        <begin position="208"/>
        <end position="236"/>
    </location>
</feature>
<dbReference type="Pfam" id="PF00096">
    <property type="entry name" value="zf-C2H2"/>
    <property type="match status" value="2"/>
</dbReference>
<feature type="binding site" evidence="13">
    <location>
        <position position="18"/>
    </location>
    <ligand>
        <name>Zn(2+)</name>
        <dbReference type="ChEBI" id="CHEBI:29105"/>
    </ligand>
</feature>
<dbReference type="Pfam" id="PF07776">
    <property type="entry name" value="zf-AD"/>
    <property type="match status" value="1"/>
</dbReference>
<evidence type="ECO:0000256" key="12">
    <source>
        <dbReference type="PROSITE-ProRule" id="PRU00042"/>
    </source>
</evidence>
<dbReference type="GO" id="GO:0008270">
    <property type="term" value="F:zinc ion binding"/>
    <property type="evidence" value="ECO:0007669"/>
    <property type="project" value="UniProtKB-UniRule"/>
</dbReference>
<evidence type="ECO:0000256" key="10">
    <source>
        <dbReference type="ARBA" id="ARBA00023242"/>
    </source>
</evidence>
<feature type="domain" description="C2H2-type" evidence="14">
    <location>
        <begin position="149"/>
        <end position="177"/>
    </location>
</feature>
<feature type="domain" description="C2H2-type" evidence="14">
    <location>
        <begin position="294"/>
        <end position="323"/>
    </location>
</feature>
<keyword evidence="10" id="KW-0539">Nucleus</keyword>
<keyword evidence="5 12" id="KW-0863">Zinc-finger</keyword>
<dbReference type="SUPFAM" id="SSF57716">
    <property type="entry name" value="Glucocorticoid receptor-like (DNA-binding domain)"/>
    <property type="match status" value="1"/>
</dbReference>
<dbReference type="InterPro" id="IPR050527">
    <property type="entry name" value="Snail/Krueppel_Znf"/>
</dbReference>
<name>A0A9N9WUU1_9DIPT</name>
<keyword evidence="8" id="KW-0238">DNA-binding</keyword>
<accession>A0A9N9WUU1</accession>
<dbReference type="PROSITE" id="PS00028">
    <property type="entry name" value="ZINC_FINGER_C2H2_1"/>
    <property type="match status" value="6"/>
</dbReference>
<dbReference type="EMBL" id="OU895880">
    <property type="protein sequence ID" value="CAG9810092.1"/>
    <property type="molecule type" value="Genomic_DNA"/>
</dbReference>
<dbReference type="InterPro" id="IPR013087">
    <property type="entry name" value="Znf_C2H2_type"/>
</dbReference>
<organism evidence="16 17">
    <name type="scientific">Chironomus riparius</name>
    <dbReference type="NCBI Taxonomy" id="315576"/>
    <lineage>
        <taxon>Eukaryota</taxon>
        <taxon>Metazoa</taxon>
        <taxon>Ecdysozoa</taxon>
        <taxon>Arthropoda</taxon>
        <taxon>Hexapoda</taxon>
        <taxon>Insecta</taxon>
        <taxon>Pterygota</taxon>
        <taxon>Neoptera</taxon>
        <taxon>Endopterygota</taxon>
        <taxon>Diptera</taxon>
        <taxon>Nematocera</taxon>
        <taxon>Chironomoidea</taxon>
        <taxon>Chironomidae</taxon>
        <taxon>Chironominae</taxon>
        <taxon>Chironomus</taxon>
    </lineage>
</organism>
<dbReference type="AlphaFoldDB" id="A0A9N9WUU1"/>
<feature type="domain" description="C2H2-type" evidence="14">
    <location>
        <begin position="267"/>
        <end position="294"/>
    </location>
</feature>
<dbReference type="PROSITE" id="PS50157">
    <property type="entry name" value="ZINC_FINGER_C2H2_2"/>
    <property type="match status" value="8"/>
</dbReference>
<evidence type="ECO:0000256" key="5">
    <source>
        <dbReference type="ARBA" id="ARBA00022771"/>
    </source>
</evidence>
<feature type="domain" description="C2H2-type" evidence="14">
    <location>
        <begin position="352"/>
        <end position="380"/>
    </location>
</feature>
<evidence type="ECO:0000259" key="14">
    <source>
        <dbReference type="PROSITE" id="PS50157"/>
    </source>
</evidence>
<sequence length="402" mass="47631">MDRLDETDVMLEDHINKCRCCFRMLIDDQKSIRISKSIEQNFYELTQIELIDSEIFSSKICQLCSNDLEVFHNFRKDLIQKQRKLYSAVVQTTDQDIKVLKSEETNEFIECSGDIEESEFLGAEFQIKTEASDNLGMCVESFIAEDEQMHCQSCNFTTNSKKSIKIHMDRVHIGEEKYTCDRCNLKTLSKLELEDHMKSHISKQARTFFCEMCGLKFEKRHLLNRHVKIKHTVKERRYKCSNHDCDKAFFTISALKKHTESHSEKEMPCEYCGKLFSCLNNLRTHLYYHSEPKFICEFEGCGKKFFMRKLLKAHINVHRGQKDFECEFCEKSYFFQAHLKRHVLSMHMRLKIDCELCASTFARKETYRNHVINQHQNLSPEALEKLLTKIRNMKLEDYRSAT</sequence>
<reference evidence="16" key="2">
    <citation type="submission" date="2022-10" db="EMBL/GenBank/DDBJ databases">
        <authorList>
            <consortium name="ENA_rothamsted_submissions"/>
            <consortium name="culmorum"/>
            <person name="King R."/>
        </authorList>
    </citation>
    <scope>NUCLEOTIDE SEQUENCE</scope>
</reference>
<evidence type="ECO:0000256" key="13">
    <source>
        <dbReference type="PROSITE-ProRule" id="PRU01263"/>
    </source>
</evidence>
<evidence type="ECO:0000256" key="2">
    <source>
        <dbReference type="ARBA" id="ARBA00006991"/>
    </source>
</evidence>
<gene>
    <name evidence="16" type="ORF">CHIRRI_LOCUS12909</name>
</gene>
<evidence type="ECO:0000256" key="6">
    <source>
        <dbReference type="ARBA" id="ARBA00022833"/>
    </source>
</evidence>
<dbReference type="SUPFAM" id="SSF57667">
    <property type="entry name" value="beta-beta-alpha zinc fingers"/>
    <property type="match status" value="4"/>
</dbReference>
<dbReference type="OrthoDB" id="3533395at2759"/>
<evidence type="ECO:0000256" key="8">
    <source>
        <dbReference type="ARBA" id="ARBA00023125"/>
    </source>
</evidence>
<dbReference type="PANTHER" id="PTHR24388">
    <property type="entry name" value="ZINC FINGER PROTEIN"/>
    <property type="match status" value="1"/>
</dbReference>
<keyword evidence="9" id="KW-0804">Transcription</keyword>
<keyword evidence="7" id="KW-0805">Transcription regulation</keyword>
<feature type="domain" description="C2H2-type" evidence="14">
    <location>
        <begin position="178"/>
        <end position="205"/>
    </location>
</feature>
<dbReference type="GO" id="GO:0000981">
    <property type="term" value="F:DNA-binding transcription factor activity, RNA polymerase II-specific"/>
    <property type="evidence" value="ECO:0007669"/>
    <property type="project" value="TreeGrafter"/>
</dbReference>
<feature type="binding site" evidence="13">
    <location>
        <position position="64"/>
    </location>
    <ligand>
        <name>Zn(2+)</name>
        <dbReference type="ChEBI" id="CHEBI:29105"/>
    </ligand>
</feature>
<dbReference type="InterPro" id="IPR012934">
    <property type="entry name" value="Znf_AD"/>
</dbReference>
<protein>
    <submittedName>
        <fullName evidence="16">Uncharacterized protein</fullName>
    </submittedName>
</protein>
<dbReference type="Gene3D" id="3.30.160.60">
    <property type="entry name" value="Classic Zinc Finger"/>
    <property type="match status" value="4"/>
</dbReference>
<keyword evidence="4" id="KW-0677">Repeat</keyword>